<feature type="domain" description="N-acetyltransferase" evidence="4">
    <location>
        <begin position="1"/>
        <end position="162"/>
    </location>
</feature>
<dbReference type="InterPro" id="IPR016181">
    <property type="entry name" value="Acyl_CoA_acyltransferase"/>
</dbReference>
<evidence type="ECO:0000256" key="2">
    <source>
        <dbReference type="ARBA" id="ARBA00023315"/>
    </source>
</evidence>
<dbReference type="InterPro" id="IPR051531">
    <property type="entry name" value="N-acetyltransferase"/>
</dbReference>
<reference evidence="5 6" key="1">
    <citation type="submission" date="2018-11" db="EMBL/GenBank/DDBJ databases">
        <authorList>
            <person name="Li F."/>
        </authorList>
    </citation>
    <scope>NUCLEOTIDE SEQUENCE [LARGE SCALE GENOMIC DNA]</scope>
    <source>
        <strain evidence="5 6">KIS18-7</strain>
    </source>
</reference>
<evidence type="ECO:0000313" key="6">
    <source>
        <dbReference type="Proteomes" id="UP000277094"/>
    </source>
</evidence>
<dbReference type="SUPFAM" id="SSF55729">
    <property type="entry name" value="Acyl-CoA N-acyltransferases (Nat)"/>
    <property type="match status" value="1"/>
</dbReference>
<dbReference type="EMBL" id="RJSG01000006">
    <property type="protein sequence ID" value="RNL75460.1"/>
    <property type="molecule type" value="Genomic_DNA"/>
</dbReference>
<comment type="caution">
    <text evidence="5">The sequence shown here is derived from an EMBL/GenBank/DDBJ whole genome shotgun (WGS) entry which is preliminary data.</text>
</comment>
<dbReference type="GO" id="GO:0008999">
    <property type="term" value="F:protein-N-terminal-alanine acetyltransferase activity"/>
    <property type="evidence" value="ECO:0007669"/>
    <property type="project" value="TreeGrafter"/>
</dbReference>
<dbReference type="AlphaFoldDB" id="A0A3N0DIF5"/>
<keyword evidence="6" id="KW-1185">Reference proteome</keyword>
<sequence length="164" mass="18221">MSDVPELTDLMQANREFLEPWEPVRPPEYFTEPAVRAVTAGLVDARNAGLTMPFVIDDDGSIAGRTTLNNIVRGPFQSASIGYWVDGARGGRGIASEACRLIVEYAFGEFGLHRVEAGTLVDNLRSQKVLANNGFEQFGMAPRYLQIAGQWQDHLLFQRINQSY</sequence>
<dbReference type="Gene3D" id="3.40.630.30">
    <property type="match status" value="1"/>
</dbReference>
<organism evidence="5 6">
    <name type="scientific">Nocardioides marmorisolisilvae</name>
    <dbReference type="NCBI Taxonomy" id="1542737"/>
    <lineage>
        <taxon>Bacteria</taxon>
        <taxon>Bacillati</taxon>
        <taxon>Actinomycetota</taxon>
        <taxon>Actinomycetes</taxon>
        <taxon>Propionibacteriales</taxon>
        <taxon>Nocardioidaceae</taxon>
        <taxon>Nocardioides</taxon>
    </lineage>
</organism>
<proteinExistence type="inferred from homology"/>
<name>A0A3N0DIF5_9ACTN</name>
<comment type="similarity">
    <text evidence="3">Belongs to the acetyltransferase family. RimJ subfamily.</text>
</comment>
<keyword evidence="1 5" id="KW-0808">Transferase</keyword>
<protein>
    <submittedName>
        <fullName evidence="5">N-acetyltransferase</fullName>
    </submittedName>
</protein>
<dbReference type="InterPro" id="IPR000182">
    <property type="entry name" value="GNAT_dom"/>
</dbReference>
<evidence type="ECO:0000256" key="3">
    <source>
        <dbReference type="ARBA" id="ARBA00038502"/>
    </source>
</evidence>
<gene>
    <name evidence="5" type="ORF">EFL95_18815</name>
</gene>
<dbReference type="PANTHER" id="PTHR43792:SF8">
    <property type="entry name" value="[RIBOSOMAL PROTEIN US5]-ALANINE N-ACETYLTRANSFERASE"/>
    <property type="match status" value="1"/>
</dbReference>
<dbReference type="PROSITE" id="PS51186">
    <property type="entry name" value="GNAT"/>
    <property type="match status" value="1"/>
</dbReference>
<dbReference type="GO" id="GO:0005737">
    <property type="term" value="C:cytoplasm"/>
    <property type="evidence" value="ECO:0007669"/>
    <property type="project" value="TreeGrafter"/>
</dbReference>
<dbReference type="Pfam" id="PF13302">
    <property type="entry name" value="Acetyltransf_3"/>
    <property type="match status" value="1"/>
</dbReference>
<evidence type="ECO:0000259" key="4">
    <source>
        <dbReference type="PROSITE" id="PS51186"/>
    </source>
</evidence>
<evidence type="ECO:0000256" key="1">
    <source>
        <dbReference type="ARBA" id="ARBA00022679"/>
    </source>
</evidence>
<dbReference type="OrthoDB" id="5242221at2"/>
<evidence type="ECO:0000313" key="5">
    <source>
        <dbReference type="EMBL" id="RNL75460.1"/>
    </source>
</evidence>
<keyword evidence="2" id="KW-0012">Acyltransferase</keyword>
<dbReference type="PANTHER" id="PTHR43792">
    <property type="entry name" value="GNAT FAMILY, PUTATIVE (AFU_ORTHOLOGUE AFUA_3G00765)-RELATED-RELATED"/>
    <property type="match status" value="1"/>
</dbReference>
<accession>A0A3N0DIF5</accession>
<dbReference type="Proteomes" id="UP000277094">
    <property type="component" value="Unassembled WGS sequence"/>
</dbReference>